<evidence type="ECO:0000256" key="2">
    <source>
        <dbReference type="ARBA" id="ARBA00009387"/>
    </source>
</evidence>
<dbReference type="SUPFAM" id="SSF53955">
    <property type="entry name" value="Lysozyme-like"/>
    <property type="match status" value="1"/>
</dbReference>
<reference evidence="5 6" key="1">
    <citation type="submission" date="2018-07" db="EMBL/GenBank/DDBJ databases">
        <authorList>
            <person name="Quirk P.G."/>
            <person name="Krulwich T.A."/>
        </authorList>
    </citation>
    <scope>NUCLEOTIDE SEQUENCE [LARGE SCALE GENOMIC DNA]</scope>
    <source>
        <strain evidence="5 6">CC-BB4</strain>
    </source>
</reference>
<sequence>MIRSLCIATSLLAVAAVSSASAQDRRAAVLDANGNSNGSSLDALIAKHAAANNVPEELVRRVIKRESGGNPRVVSRGNFGLMQIKLATARGLGYRGTAAGLLDADTNMTYAVKYLAGAYRVAGGNHGRAVHYYAAGYYYAAKRQGGAPRQTAKSADDFKAVFDGNGSMAMADPESAPPKAARGKAASAVKRLREAKMHGESVASSSSLYSGRLDHY</sequence>
<keyword evidence="6" id="KW-1185">Reference proteome</keyword>
<dbReference type="OrthoDB" id="9788661at2"/>
<evidence type="ECO:0000313" key="5">
    <source>
        <dbReference type="EMBL" id="AXK81414.1"/>
    </source>
</evidence>
<dbReference type="Proteomes" id="UP000254889">
    <property type="component" value="Chromosome"/>
</dbReference>
<dbReference type="AlphaFoldDB" id="A0A345ZWW7"/>
<keyword evidence="3" id="KW-0732">Signal</keyword>
<accession>A0A345ZWW7</accession>
<dbReference type="PANTHER" id="PTHR37423">
    <property type="entry name" value="SOLUBLE LYTIC MUREIN TRANSGLYCOSYLASE-RELATED"/>
    <property type="match status" value="1"/>
</dbReference>
<comment type="similarity">
    <text evidence="1">Belongs to the transglycosylase Slt family.</text>
</comment>
<dbReference type="Gene3D" id="1.10.530.10">
    <property type="match status" value="1"/>
</dbReference>
<evidence type="ECO:0000313" key="6">
    <source>
        <dbReference type="Proteomes" id="UP000254889"/>
    </source>
</evidence>
<gene>
    <name evidence="5" type="ORF">DW352_13385</name>
</gene>
<dbReference type="RefSeq" id="WP_115691793.1">
    <property type="nucleotide sequence ID" value="NZ_CP031417.1"/>
</dbReference>
<dbReference type="InterPro" id="IPR008258">
    <property type="entry name" value="Transglycosylase_SLT_dom_1"/>
</dbReference>
<dbReference type="Pfam" id="PF01464">
    <property type="entry name" value="SLT"/>
    <property type="match status" value="1"/>
</dbReference>
<name>A0A345ZWW7_9HYPH</name>
<feature type="chain" id="PRO_5016641367" description="Transglycosylase SLT domain-containing protein" evidence="3">
    <location>
        <begin position="23"/>
        <end position="216"/>
    </location>
</feature>
<protein>
    <recommendedName>
        <fullName evidence="4">Transglycosylase SLT domain-containing protein</fullName>
    </recommendedName>
</protein>
<evidence type="ECO:0000259" key="4">
    <source>
        <dbReference type="Pfam" id="PF01464"/>
    </source>
</evidence>
<feature type="signal peptide" evidence="3">
    <location>
        <begin position="1"/>
        <end position="22"/>
    </location>
</feature>
<organism evidence="5 6">
    <name type="scientific">Pseudolabrys taiwanensis</name>
    <dbReference type="NCBI Taxonomy" id="331696"/>
    <lineage>
        <taxon>Bacteria</taxon>
        <taxon>Pseudomonadati</taxon>
        <taxon>Pseudomonadota</taxon>
        <taxon>Alphaproteobacteria</taxon>
        <taxon>Hyphomicrobiales</taxon>
        <taxon>Xanthobacteraceae</taxon>
        <taxon>Pseudolabrys</taxon>
    </lineage>
</organism>
<dbReference type="KEGG" id="ptaw:DW352_13385"/>
<evidence type="ECO:0000256" key="1">
    <source>
        <dbReference type="ARBA" id="ARBA00007734"/>
    </source>
</evidence>
<dbReference type="EMBL" id="CP031417">
    <property type="protein sequence ID" value="AXK81414.1"/>
    <property type="molecule type" value="Genomic_DNA"/>
</dbReference>
<dbReference type="PANTHER" id="PTHR37423:SF2">
    <property type="entry name" value="MEMBRANE-BOUND LYTIC MUREIN TRANSGLYCOSYLASE C"/>
    <property type="match status" value="1"/>
</dbReference>
<feature type="domain" description="Transglycosylase SLT" evidence="4">
    <location>
        <begin position="44"/>
        <end position="143"/>
    </location>
</feature>
<dbReference type="InterPro" id="IPR023346">
    <property type="entry name" value="Lysozyme-like_dom_sf"/>
</dbReference>
<comment type="similarity">
    <text evidence="2">Belongs to the virb1 family.</text>
</comment>
<proteinExistence type="inferred from homology"/>
<dbReference type="CDD" id="cd00254">
    <property type="entry name" value="LT-like"/>
    <property type="match status" value="1"/>
</dbReference>
<evidence type="ECO:0000256" key="3">
    <source>
        <dbReference type="SAM" id="SignalP"/>
    </source>
</evidence>